<dbReference type="KEGG" id="pis:Pisl_0023"/>
<dbReference type="HOGENOM" id="CLU_184186_0_0_2"/>
<keyword evidence="2" id="KW-1185">Reference proteome</keyword>
<gene>
    <name evidence="1" type="ordered locus">Pisl_0023</name>
</gene>
<protein>
    <submittedName>
        <fullName evidence="1">Uncharacterized protein</fullName>
    </submittedName>
</protein>
<dbReference type="OrthoDB" id="28029at2157"/>
<sequence length="76" mass="8623">MSLLILFKGDVPPHWKSLKAEGLEVKSLKEGLPPLEGKFVVVVGDRELAERLKVGYMTEEEAEDFYKFLIQRLSSS</sequence>
<organism evidence="1 2">
    <name type="scientific">Pyrobaculum islandicum (strain DSM 4184 / JCM 9189 / GEO3)</name>
    <dbReference type="NCBI Taxonomy" id="384616"/>
    <lineage>
        <taxon>Archaea</taxon>
        <taxon>Thermoproteota</taxon>
        <taxon>Thermoprotei</taxon>
        <taxon>Thermoproteales</taxon>
        <taxon>Thermoproteaceae</taxon>
        <taxon>Pyrobaculum</taxon>
    </lineage>
</organism>
<proteinExistence type="predicted"/>
<dbReference type="AlphaFoldDB" id="A1RQH5"/>
<evidence type="ECO:0000313" key="1">
    <source>
        <dbReference type="EMBL" id="ABL87207.1"/>
    </source>
</evidence>
<evidence type="ECO:0000313" key="2">
    <source>
        <dbReference type="Proteomes" id="UP000002595"/>
    </source>
</evidence>
<reference evidence="1" key="1">
    <citation type="submission" date="2006-12" db="EMBL/GenBank/DDBJ databases">
        <title>Complete sequence of Pyrobaculum islandicum DSM 4184.</title>
        <authorList>
            <person name="Copeland A."/>
            <person name="Lucas S."/>
            <person name="Lapidus A."/>
            <person name="Barry K."/>
            <person name="Detter J.C."/>
            <person name="Glavina del Rio T."/>
            <person name="Dalin E."/>
            <person name="Tice H."/>
            <person name="Pitluck S."/>
            <person name="Meincke L."/>
            <person name="Brettin T."/>
            <person name="Bruce D."/>
            <person name="Han C."/>
            <person name="Tapia R."/>
            <person name="Gilna P."/>
            <person name="Schmutz J."/>
            <person name="Larimer F."/>
            <person name="Land M."/>
            <person name="Hauser L."/>
            <person name="Kyrpides N."/>
            <person name="Mikhailova N."/>
            <person name="Cozen A.E."/>
            <person name="Fitz-Gibbon S.T."/>
            <person name="House C.H."/>
            <person name="Saltikov C."/>
            <person name="Lowe T."/>
            <person name="Richardson P."/>
        </authorList>
    </citation>
    <scope>NUCLEOTIDE SEQUENCE [LARGE SCALE GENOMIC DNA]</scope>
    <source>
        <strain evidence="1">DSM 4184</strain>
    </source>
</reference>
<dbReference type="EMBL" id="CP000504">
    <property type="protein sequence ID" value="ABL87207.1"/>
    <property type="molecule type" value="Genomic_DNA"/>
</dbReference>
<dbReference type="GeneID" id="4616734"/>
<name>A1RQH5_PYRIL</name>
<dbReference type="eggNOG" id="arCOG07065">
    <property type="taxonomic scope" value="Archaea"/>
</dbReference>
<dbReference type="Proteomes" id="UP000002595">
    <property type="component" value="Chromosome"/>
</dbReference>
<accession>A1RQH5</accession>
<dbReference type="RefSeq" id="WP_011761784.1">
    <property type="nucleotide sequence ID" value="NC_008701.1"/>
</dbReference>